<dbReference type="Gene3D" id="2.30.42.10">
    <property type="match status" value="1"/>
</dbReference>
<proteinExistence type="inferred from homology"/>
<evidence type="ECO:0000259" key="8">
    <source>
        <dbReference type="PROSITE" id="PS50106"/>
    </source>
</evidence>
<evidence type="ECO:0000256" key="5">
    <source>
        <dbReference type="ARBA" id="ARBA00022825"/>
    </source>
</evidence>
<dbReference type="PANTHER" id="PTHR32060">
    <property type="entry name" value="TAIL-SPECIFIC PROTEASE"/>
    <property type="match status" value="1"/>
</dbReference>
<dbReference type="PANTHER" id="PTHR32060:SF22">
    <property type="entry name" value="CARBOXYL-TERMINAL-PROCESSING PEPTIDASE 3, CHLOROPLASTIC"/>
    <property type="match status" value="1"/>
</dbReference>
<evidence type="ECO:0000313" key="9">
    <source>
        <dbReference type="EMBL" id="KGR80123.1"/>
    </source>
</evidence>
<organism evidence="9 10">
    <name type="scientific">Ureibacillus manganicus DSM 26584</name>
    <dbReference type="NCBI Taxonomy" id="1384049"/>
    <lineage>
        <taxon>Bacteria</taxon>
        <taxon>Bacillati</taxon>
        <taxon>Bacillota</taxon>
        <taxon>Bacilli</taxon>
        <taxon>Bacillales</taxon>
        <taxon>Caryophanaceae</taxon>
        <taxon>Ureibacillus</taxon>
    </lineage>
</organism>
<dbReference type="AlphaFoldDB" id="A0A0A3IBD1"/>
<evidence type="ECO:0000256" key="3">
    <source>
        <dbReference type="ARBA" id="ARBA00022729"/>
    </source>
</evidence>
<dbReference type="GO" id="GO:0004175">
    <property type="term" value="F:endopeptidase activity"/>
    <property type="evidence" value="ECO:0007669"/>
    <property type="project" value="TreeGrafter"/>
</dbReference>
<dbReference type="SUPFAM" id="SSF50156">
    <property type="entry name" value="PDZ domain-like"/>
    <property type="match status" value="1"/>
</dbReference>
<dbReference type="CDD" id="cd07560">
    <property type="entry name" value="Peptidase_S41_CPP"/>
    <property type="match status" value="1"/>
</dbReference>
<keyword evidence="5 6" id="KW-0720">Serine protease</keyword>
<dbReference type="Proteomes" id="UP000030416">
    <property type="component" value="Unassembled WGS sequence"/>
</dbReference>
<feature type="signal peptide" evidence="7">
    <location>
        <begin position="1"/>
        <end position="23"/>
    </location>
</feature>
<keyword evidence="3 7" id="KW-0732">Signal</keyword>
<feature type="domain" description="PDZ" evidence="8">
    <location>
        <begin position="74"/>
        <end position="144"/>
    </location>
</feature>
<dbReference type="Gene3D" id="2.60.40.1220">
    <property type="match status" value="1"/>
</dbReference>
<evidence type="ECO:0000256" key="4">
    <source>
        <dbReference type="ARBA" id="ARBA00022801"/>
    </source>
</evidence>
<dbReference type="GO" id="GO:0030288">
    <property type="term" value="C:outer membrane-bounded periplasmic space"/>
    <property type="evidence" value="ECO:0007669"/>
    <property type="project" value="TreeGrafter"/>
</dbReference>
<protein>
    <recommendedName>
        <fullName evidence="8">PDZ domain-containing protein</fullName>
    </recommendedName>
</protein>
<dbReference type="Pfam" id="PF13205">
    <property type="entry name" value="Big_5"/>
    <property type="match status" value="1"/>
</dbReference>
<dbReference type="CDD" id="cd06782">
    <property type="entry name" value="cpPDZ_CPP-like"/>
    <property type="match status" value="1"/>
</dbReference>
<dbReference type="GO" id="GO:0008236">
    <property type="term" value="F:serine-type peptidase activity"/>
    <property type="evidence" value="ECO:0007669"/>
    <property type="project" value="UniProtKB-KW"/>
</dbReference>
<evidence type="ECO:0000313" key="10">
    <source>
        <dbReference type="Proteomes" id="UP000030416"/>
    </source>
</evidence>
<evidence type="ECO:0000256" key="1">
    <source>
        <dbReference type="ARBA" id="ARBA00009179"/>
    </source>
</evidence>
<dbReference type="InterPro" id="IPR014755">
    <property type="entry name" value="Cu-Rt/internalin_Ig-like"/>
</dbReference>
<feature type="chain" id="PRO_5002002104" description="PDZ domain-containing protein" evidence="7">
    <location>
        <begin position="24"/>
        <end position="460"/>
    </location>
</feature>
<dbReference type="InterPro" id="IPR032812">
    <property type="entry name" value="SbsA_Ig"/>
</dbReference>
<dbReference type="SUPFAM" id="SSF52096">
    <property type="entry name" value="ClpP/crotonase"/>
    <property type="match status" value="1"/>
</dbReference>
<dbReference type="RefSeq" id="WP_036182222.1">
    <property type="nucleotide sequence ID" value="NZ_AVDA01000002.1"/>
</dbReference>
<evidence type="ECO:0000256" key="6">
    <source>
        <dbReference type="RuleBase" id="RU004404"/>
    </source>
</evidence>
<evidence type="ECO:0000256" key="2">
    <source>
        <dbReference type="ARBA" id="ARBA00022670"/>
    </source>
</evidence>
<keyword evidence="10" id="KW-1185">Reference proteome</keyword>
<dbReference type="STRING" id="1384049.CD29_01825"/>
<dbReference type="SMART" id="SM00245">
    <property type="entry name" value="TSPc"/>
    <property type="match status" value="1"/>
</dbReference>
<reference evidence="9 10" key="1">
    <citation type="submission" date="2014-02" db="EMBL/GenBank/DDBJ databases">
        <title>Draft genome sequence of Lysinibacillus manganicus DSM 26584T.</title>
        <authorList>
            <person name="Zhang F."/>
            <person name="Wang G."/>
            <person name="Zhang L."/>
        </authorList>
    </citation>
    <scope>NUCLEOTIDE SEQUENCE [LARGE SCALE GENOMIC DNA]</scope>
    <source>
        <strain evidence="9 10">DSM 26584</strain>
    </source>
</reference>
<dbReference type="InterPro" id="IPR001478">
    <property type="entry name" value="PDZ"/>
</dbReference>
<comment type="similarity">
    <text evidence="1 6">Belongs to the peptidase S41A family.</text>
</comment>
<dbReference type="Pfam" id="PF00595">
    <property type="entry name" value="PDZ"/>
    <property type="match status" value="1"/>
</dbReference>
<dbReference type="SMART" id="SM00228">
    <property type="entry name" value="PDZ"/>
    <property type="match status" value="1"/>
</dbReference>
<dbReference type="PROSITE" id="PS50106">
    <property type="entry name" value="PDZ"/>
    <property type="match status" value="1"/>
</dbReference>
<evidence type="ECO:0000256" key="7">
    <source>
        <dbReference type="SAM" id="SignalP"/>
    </source>
</evidence>
<dbReference type="InterPro" id="IPR004447">
    <property type="entry name" value="Peptidase_S41A"/>
</dbReference>
<dbReference type="InterPro" id="IPR005151">
    <property type="entry name" value="Tail-specific_protease"/>
</dbReference>
<dbReference type="Pfam" id="PF03572">
    <property type="entry name" value="Peptidase_S41"/>
    <property type="match status" value="1"/>
</dbReference>
<dbReference type="Gene3D" id="3.30.750.44">
    <property type="match status" value="1"/>
</dbReference>
<dbReference type="GO" id="GO:0007165">
    <property type="term" value="P:signal transduction"/>
    <property type="evidence" value="ECO:0007669"/>
    <property type="project" value="TreeGrafter"/>
</dbReference>
<dbReference type="EMBL" id="JPVN01000002">
    <property type="protein sequence ID" value="KGR80123.1"/>
    <property type="molecule type" value="Genomic_DNA"/>
</dbReference>
<dbReference type="GO" id="GO:0006508">
    <property type="term" value="P:proteolysis"/>
    <property type="evidence" value="ECO:0007669"/>
    <property type="project" value="UniProtKB-KW"/>
</dbReference>
<dbReference type="NCBIfam" id="TIGR00225">
    <property type="entry name" value="prc"/>
    <property type="match status" value="1"/>
</dbReference>
<name>A0A0A3IBD1_9BACL</name>
<gene>
    <name evidence="9" type="ORF">CD29_01825</name>
</gene>
<keyword evidence="2 6" id="KW-0645">Protease</keyword>
<accession>A0A0A3IBD1</accession>
<dbReference type="InterPro" id="IPR036034">
    <property type="entry name" value="PDZ_sf"/>
</dbReference>
<dbReference type="eggNOG" id="COG0793">
    <property type="taxonomic scope" value="Bacteria"/>
</dbReference>
<comment type="caution">
    <text evidence="9">The sequence shown here is derived from an EMBL/GenBank/DDBJ whole genome shotgun (WGS) entry which is preliminary data.</text>
</comment>
<keyword evidence="4 6" id="KW-0378">Hydrolase</keyword>
<dbReference type="Gene3D" id="3.90.226.10">
    <property type="entry name" value="2-enoyl-CoA Hydratase, Chain A, domain 1"/>
    <property type="match status" value="1"/>
</dbReference>
<dbReference type="InterPro" id="IPR029045">
    <property type="entry name" value="ClpP/crotonase-like_dom_sf"/>
</dbReference>
<sequence>MKKVFPSFLLAILVLLLPFQAYAAPIDEVRTIIDQDYVGEITGDLDNATSIEDMMKMLDSYSTYYTKEEYESFVNSIDHTTVGVGVVIEKHPQGILILDVIENGSAYQSDINIGDIITAVNGKSTKDMTVEEASSMITGTEGTLVSITLLKTDGSKITLTIQRKPFSVENVNSKLLYGNVGYIQLKSFSTNGAKEVKEAYQALVSQGATSFILDLQNNGGGYVTTAEDIIGLFPGAKNAYKLRISEGIYMAPSSYQPIQFPSDTRVLVNRYSASASEMTAAALLDQDAAILYGEKTYGKGTMQSFYELSNGSYLKLTVGEFYGPNNTVVNKTGVSPYIKTLSNAIYEAHFDSIVEKNKDYEKLNDLLEVPTTKKFTINFNKPIQLPTQPDSIELVELGGNTIKISTELGKDSKQIIVKPNAPLKNDAQYILLIHPKITDLSGKKIKNGYYLKVTVQSAKE</sequence>
<dbReference type="OrthoDB" id="9812068at2"/>